<evidence type="ECO:0000259" key="15">
    <source>
        <dbReference type="PROSITE" id="PS50109"/>
    </source>
</evidence>
<dbReference type="PIRSF" id="PIRSF037431">
    <property type="entry name" value="STHK_LiaS"/>
    <property type="match status" value="1"/>
</dbReference>
<reference evidence="16 17" key="1">
    <citation type="submission" date="2023-07" db="EMBL/GenBank/DDBJ databases">
        <title>Genomic Encyclopedia of Type Strains, Phase IV (KMG-IV): sequencing the most valuable type-strain genomes for metagenomic binning, comparative biology and taxonomic classification.</title>
        <authorList>
            <person name="Goeker M."/>
        </authorList>
    </citation>
    <scope>NUCLEOTIDE SEQUENCE [LARGE SCALE GENOMIC DNA]</scope>
    <source>
        <strain evidence="16 17">DSM 9768</strain>
    </source>
</reference>
<evidence type="ECO:0000256" key="12">
    <source>
        <dbReference type="ARBA" id="ARBA00023136"/>
    </source>
</evidence>
<dbReference type="Gene3D" id="1.20.5.1930">
    <property type="match status" value="1"/>
</dbReference>
<evidence type="ECO:0000256" key="13">
    <source>
        <dbReference type="PIRNR" id="PIRNR037431"/>
    </source>
</evidence>
<evidence type="ECO:0000313" key="17">
    <source>
        <dbReference type="Proteomes" id="UP001230005"/>
    </source>
</evidence>
<evidence type="ECO:0000256" key="9">
    <source>
        <dbReference type="ARBA" id="ARBA00022840"/>
    </source>
</evidence>
<feature type="transmembrane region" description="Helical" evidence="14">
    <location>
        <begin position="12"/>
        <end position="32"/>
    </location>
</feature>
<dbReference type="EMBL" id="JAUSUG010000017">
    <property type="protein sequence ID" value="MDQ0256502.1"/>
    <property type="molecule type" value="Genomic_DNA"/>
</dbReference>
<proteinExistence type="predicted"/>
<dbReference type="InterPro" id="IPR005467">
    <property type="entry name" value="His_kinase_dom"/>
</dbReference>
<accession>A0ABT9ZZ37</accession>
<comment type="subcellular location">
    <subcellularLocation>
        <location evidence="2 13">Cell membrane</location>
        <topology evidence="2 13">Multi-pass membrane protein</topology>
    </subcellularLocation>
</comment>
<protein>
    <recommendedName>
        <fullName evidence="13">Sensor histidine kinase</fullName>
        <ecNumber evidence="13">2.7.13.3</ecNumber>
    </recommendedName>
</protein>
<keyword evidence="7 13" id="KW-0547">Nucleotide-binding</keyword>
<dbReference type="InterPro" id="IPR036890">
    <property type="entry name" value="HATPase_C_sf"/>
</dbReference>
<dbReference type="SUPFAM" id="SSF55874">
    <property type="entry name" value="ATPase domain of HSP90 chaperone/DNA topoisomerase II/histidine kinase"/>
    <property type="match status" value="1"/>
</dbReference>
<dbReference type="PROSITE" id="PS50109">
    <property type="entry name" value="HIS_KIN"/>
    <property type="match status" value="1"/>
</dbReference>
<comment type="catalytic activity">
    <reaction evidence="1 13">
        <text>ATP + protein L-histidine = ADP + protein N-phospho-L-histidine.</text>
        <dbReference type="EC" id="2.7.13.3"/>
    </reaction>
</comment>
<organism evidence="16 17">
    <name type="scientific">Evansella vedderi</name>
    <dbReference type="NCBI Taxonomy" id="38282"/>
    <lineage>
        <taxon>Bacteria</taxon>
        <taxon>Bacillati</taxon>
        <taxon>Bacillota</taxon>
        <taxon>Bacilli</taxon>
        <taxon>Bacillales</taxon>
        <taxon>Bacillaceae</taxon>
        <taxon>Evansella</taxon>
    </lineage>
</organism>
<keyword evidence="4" id="KW-0597">Phosphoprotein</keyword>
<feature type="transmembrane region" description="Helical" evidence="14">
    <location>
        <begin position="48"/>
        <end position="69"/>
    </location>
</feature>
<dbReference type="Pfam" id="PF02518">
    <property type="entry name" value="HATPase_c"/>
    <property type="match status" value="1"/>
</dbReference>
<dbReference type="InterPro" id="IPR050482">
    <property type="entry name" value="Sensor_HK_TwoCompSys"/>
</dbReference>
<keyword evidence="5 13" id="KW-0808">Transferase</keyword>
<evidence type="ECO:0000256" key="6">
    <source>
        <dbReference type="ARBA" id="ARBA00022692"/>
    </source>
</evidence>
<evidence type="ECO:0000256" key="1">
    <source>
        <dbReference type="ARBA" id="ARBA00000085"/>
    </source>
</evidence>
<dbReference type="Proteomes" id="UP001230005">
    <property type="component" value="Unassembled WGS sequence"/>
</dbReference>
<evidence type="ECO:0000256" key="14">
    <source>
        <dbReference type="SAM" id="Phobius"/>
    </source>
</evidence>
<dbReference type="Pfam" id="PF07730">
    <property type="entry name" value="HisKA_3"/>
    <property type="match status" value="1"/>
</dbReference>
<keyword evidence="3 13" id="KW-1003">Cell membrane</keyword>
<dbReference type="PANTHER" id="PTHR24421">
    <property type="entry name" value="NITRATE/NITRITE SENSOR PROTEIN NARX-RELATED"/>
    <property type="match status" value="1"/>
</dbReference>
<evidence type="ECO:0000256" key="7">
    <source>
        <dbReference type="ARBA" id="ARBA00022741"/>
    </source>
</evidence>
<evidence type="ECO:0000256" key="5">
    <source>
        <dbReference type="ARBA" id="ARBA00022679"/>
    </source>
</evidence>
<dbReference type="InterPro" id="IPR011712">
    <property type="entry name" value="Sig_transdc_His_kin_sub3_dim/P"/>
</dbReference>
<name>A0ABT9ZZ37_9BACI</name>
<dbReference type="GO" id="GO:0004673">
    <property type="term" value="F:protein histidine kinase activity"/>
    <property type="evidence" value="ECO:0007669"/>
    <property type="project" value="UniProtKB-EC"/>
</dbReference>
<gene>
    <name evidence="16" type="ORF">J2S74_003922</name>
</gene>
<evidence type="ECO:0000256" key="11">
    <source>
        <dbReference type="ARBA" id="ARBA00023012"/>
    </source>
</evidence>
<dbReference type="CDD" id="cd16917">
    <property type="entry name" value="HATPase_UhpB-NarQ-NarX-like"/>
    <property type="match status" value="1"/>
</dbReference>
<feature type="domain" description="Histidine kinase" evidence="15">
    <location>
        <begin position="148"/>
        <end position="342"/>
    </location>
</feature>
<keyword evidence="9 13" id="KW-0067">ATP-binding</keyword>
<dbReference type="InterPro" id="IPR017202">
    <property type="entry name" value="LiaS/VraS"/>
</dbReference>
<keyword evidence="10 14" id="KW-1133">Transmembrane helix</keyword>
<evidence type="ECO:0000256" key="3">
    <source>
        <dbReference type="ARBA" id="ARBA00022475"/>
    </source>
</evidence>
<evidence type="ECO:0000256" key="2">
    <source>
        <dbReference type="ARBA" id="ARBA00004651"/>
    </source>
</evidence>
<keyword evidence="11 13" id="KW-0902">Two-component regulatory system</keyword>
<comment type="caution">
    <text evidence="16">The sequence shown here is derived from an EMBL/GenBank/DDBJ whole genome shotgun (WGS) entry which is preliminary data.</text>
</comment>
<dbReference type="SMART" id="SM00387">
    <property type="entry name" value="HATPase_c"/>
    <property type="match status" value="1"/>
</dbReference>
<keyword evidence="8 13" id="KW-0418">Kinase</keyword>
<dbReference type="Gene3D" id="3.30.565.10">
    <property type="entry name" value="Histidine kinase-like ATPase, C-terminal domain"/>
    <property type="match status" value="1"/>
</dbReference>
<dbReference type="EC" id="2.7.13.3" evidence="13"/>
<sequence>MSLIIKQIVVGLLSSFLLAIFLLGTTFILFPIEEWNVLWQGRLFDIPYIVLLLSIIGVFGIATGTIYGIQIRGKLHYLEERLEEIMKGQRLTTEPMEKNKDLFLIQQKLLQVENKLIQQTQLSQRLVSERTEEREKSLQEVVLQERSRLARELHDSVSQQLFAASMMMSAINEGNPPEDPVVKKQLGLVEKMIDQSQLEMRALLLHLRPIALKEKSLHEGMEELLMELRQKVPMTIDWKLEPLQLEKGVEDHLFRILQEAVSNALRHSKADHLNVLLIERDGMVIMRISDDGIGFNVEEGKSNGSYGLQNMHERAEEIGGTLKVVSVEGEGSRLEIKVPYRRGGEEND</sequence>
<evidence type="ECO:0000256" key="10">
    <source>
        <dbReference type="ARBA" id="ARBA00022989"/>
    </source>
</evidence>
<evidence type="ECO:0000313" key="16">
    <source>
        <dbReference type="EMBL" id="MDQ0256502.1"/>
    </source>
</evidence>
<dbReference type="RefSeq" id="WP_307328724.1">
    <property type="nucleotide sequence ID" value="NZ_JAUSUG010000017.1"/>
</dbReference>
<keyword evidence="17" id="KW-1185">Reference proteome</keyword>
<keyword evidence="12 13" id="KW-0472">Membrane</keyword>
<keyword evidence="6 14" id="KW-0812">Transmembrane</keyword>
<dbReference type="PANTHER" id="PTHR24421:SF37">
    <property type="entry name" value="SENSOR HISTIDINE KINASE NARS"/>
    <property type="match status" value="1"/>
</dbReference>
<evidence type="ECO:0000256" key="4">
    <source>
        <dbReference type="ARBA" id="ARBA00022553"/>
    </source>
</evidence>
<evidence type="ECO:0000256" key="8">
    <source>
        <dbReference type="ARBA" id="ARBA00022777"/>
    </source>
</evidence>
<dbReference type="InterPro" id="IPR003594">
    <property type="entry name" value="HATPase_dom"/>
</dbReference>